<dbReference type="Pfam" id="PF12796">
    <property type="entry name" value="Ank_2"/>
    <property type="match status" value="1"/>
</dbReference>
<feature type="repeat" description="ANK" evidence="22">
    <location>
        <begin position="187"/>
        <end position="219"/>
    </location>
</feature>
<keyword evidence="13 22" id="KW-0040">ANK repeat</keyword>
<feature type="region of interest" description="Disordered" evidence="23">
    <location>
        <begin position="763"/>
        <end position="797"/>
    </location>
</feature>
<evidence type="ECO:0000256" key="9">
    <source>
        <dbReference type="ARBA" id="ARBA00022741"/>
    </source>
</evidence>
<dbReference type="GO" id="GO:0032466">
    <property type="term" value="P:negative regulation of cytokinesis"/>
    <property type="evidence" value="ECO:0007669"/>
    <property type="project" value="Ensembl"/>
</dbReference>
<keyword evidence="11" id="KW-0995">Kinetochore</keyword>
<evidence type="ECO:0000256" key="20">
    <source>
        <dbReference type="ARBA" id="ARBA00081075"/>
    </source>
</evidence>
<evidence type="ECO:0000256" key="23">
    <source>
        <dbReference type="SAM" id="MobiDB-lite"/>
    </source>
</evidence>
<dbReference type="PROSITE" id="PS50088">
    <property type="entry name" value="ANK_REPEAT"/>
    <property type="match status" value="2"/>
</dbReference>
<accession>A0A493TT25</accession>
<evidence type="ECO:0000256" key="6">
    <source>
        <dbReference type="ARBA" id="ARBA00022553"/>
    </source>
</evidence>
<dbReference type="GO" id="GO:0007094">
    <property type="term" value="P:mitotic spindle assembly checkpoint signaling"/>
    <property type="evidence" value="ECO:0007669"/>
    <property type="project" value="Ensembl"/>
</dbReference>
<evidence type="ECO:0000256" key="13">
    <source>
        <dbReference type="ARBA" id="ARBA00023043"/>
    </source>
</evidence>
<name>A0A493TT25_ANAPP</name>
<dbReference type="GO" id="GO:0007140">
    <property type="term" value="P:male meiotic nuclear division"/>
    <property type="evidence" value="ECO:0007669"/>
    <property type="project" value="Ensembl"/>
</dbReference>
<dbReference type="InterPro" id="IPR011009">
    <property type="entry name" value="Kinase-like_dom_sf"/>
</dbReference>
<dbReference type="GO" id="GO:0051306">
    <property type="term" value="P:mitotic sister chromatid separation"/>
    <property type="evidence" value="ECO:0007669"/>
    <property type="project" value="Ensembl"/>
</dbReference>
<dbReference type="GO" id="GO:0005737">
    <property type="term" value="C:cytoplasm"/>
    <property type="evidence" value="ECO:0007669"/>
    <property type="project" value="UniProtKB-SubCell"/>
</dbReference>
<keyword evidence="6" id="KW-0597">Phosphoprotein</keyword>
<evidence type="ECO:0000256" key="19">
    <source>
        <dbReference type="ARBA" id="ARBA00073130"/>
    </source>
</evidence>
<feature type="compositionally biased region" description="Basic and acidic residues" evidence="23">
    <location>
        <begin position="1542"/>
        <end position="1554"/>
    </location>
</feature>
<dbReference type="FunFam" id="1.25.40.20:FF:000153">
    <property type="entry name" value="inactive serine/threonine-protein kinase TEX14 isoform X3"/>
    <property type="match status" value="1"/>
</dbReference>
<evidence type="ECO:0000256" key="22">
    <source>
        <dbReference type="PROSITE-ProRule" id="PRU00023"/>
    </source>
</evidence>
<feature type="region of interest" description="Disordered" evidence="23">
    <location>
        <begin position="1273"/>
        <end position="1292"/>
    </location>
</feature>
<feature type="compositionally biased region" description="Low complexity" evidence="23">
    <location>
        <begin position="1560"/>
        <end position="1573"/>
    </location>
</feature>
<feature type="domain" description="Protein kinase" evidence="24">
    <location>
        <begin position="298"/>
        <end position="604"/>
    </location>
</feature>
<feature type="region of interest" description="Disordered" evidence="23">
    <location>
        <begin position="1377"/>
        <end position="1398"/>
    </location>
</feature>
<evidence type="ECO:0000256" key="4">
    <source>
        <dbReference type="ARBA" id="ARBA00022454"/>
    </source>
</evidence>
<dbReference type="GO" id="GO:0043063">
    <property type="term" value="P:intercellular bridge organization"/>
    <property type="evidence" value="ECO:0007669"/>
    <property type="project" value="Ensembl"/>
</dbReference>
<dbReference type="InterPro" id="IPR001245">
    <property type="entry name" value="Ser-Thr/Tyr_kinase_cat_dom"/>
</dbReference>
<dbReference type="PANTHER" id="PTHR23060">
    <property type="entry name" value="TESTIS EXPRESSED GENE 14"/>
    <property type="match status" value="1"/>
</dbReference>
<comment type="similarity">
    <text evidence="16">Belongs to the protein kinase superfamily.</text>
</comment>
<feature type="region of interest" description="Disordered" evidence="23">
    <location>
        <begin position="948"/>
        <end position="972"/>
    </location>
</feature>
<keyword evidence="10" id="KW-0498">Mitosis</keyword>
<evidence type="ECO:0000256" key="2">
    <source>
        <dbReference type="ARBA" id="ARBA00004496"/>
    </source>
</evidence>
<feature type="region of interest" description="Disordered" evidence="23">
    <location>
        <begin position="1523"/>
        <end position="1573"/>
    </location>
</feature>
<dbReference type="SUPFAM" id="SSF56112">
    <property type="entry name" value="Protein kinase-like (PK-like)"/>
    <property type="match status" value="1"/>
</dbReference>
<dbReference type="InterPro" id="IPR039339">
    <property type="entry name" value="Tex14"/>
</dbReference>
<dbReference type="FunFam" id="1.10.510.10:FF:000428">
    <property type="entry name" value="inactive serine/threonine-protein kinase TEX14 isoform X1"/>
    <property type="match status" value="1"/>
</dbReference>
<evidence type="ECO:0000256" key="21">
    <source>
        <dbReference type="ARBA" id="ARBA00083992"/>
    </source>
</evidence>
<dbReference type="Pfam" id="PF07714">
    <property type="entry name" value="PK_Tyr_Ser-Thr"/>
    <property type="match status" value="1"/>
</dbReference>
<keyword evidence="7" id="KW-0132">Cell division</keyword>
<keyword evidence="5" id="KW-0963">Cytoplasm</keyword>
<evidence type="ECO:0000256" key="1">
    <source>
        <dbReference type="ARBA" id="ARBA00004214"/>
    </source>
</evidence>
<dbReference type="PROSITE" id="PS50011">
    <property type="entry name" value="PROTEIN_KINASE_DOM"/>
    <property type="match status" value="1"/>
</dbReference>
<feature type="repeat" description="ANK" evidence="22">
    <location>
        <begin position="154"/>
        <end position="186"/>
    </location>
</feature>
<dbReference type="GO" id="GO:0000776">
    <property type="term" value="C:kinetochore"/>
    <property type="evidence" value="ECO:0007669"/>
    <property type="project" value="UniProtKB-KW"/>
</dbReference>
<evidence type="ECO:0000256" key="5">
    <source>
        <dbReference type="ARBA" id="ARBA00022490"/>
    </source>
</evidence>
<keyword evidence="8" id="KW-0677">Repeat</keyword>
<keyword evidence="15" id="KW-0137">Centromere</keyword>
<evidence type="ECO:0000256" key="15">
    <source>
        <dbReference type="ARBA" id="ARBA00023328"/>
    </source>
</evidence>
<keyword evidence="9" id="KW-0547">Nucleotide-binding</keyword>
<dbReference type="PROSITE" id="PS50297">
    <property type="entry name" value="ANK_REP_REGION"/>
    <property type="match status" value="2"/>
</dbReference>
<reference evidence="25 26" key="1">
    <citation type="submission" date="2017-10" db="EMBL/GenBank/DDBJ databases">
        <title>A new Pekin duck reference genome.</title>
        <authorList>
            <person name="Hou Z.-C."/>
            <person name="Zhou Z.-K."/>
            <person name="Zhu F."/>
            <person name="Hou S.-S."/>
        </authorList>
    </citation>
    <scope>NUCLEOTIDE SEQUENCE [LARGE SCALE GENOMIC DNA]</scope>
</reference>
<dbReference type="InterPro" id="IPR036770">
    <property type="entry name" value="Ankyrin_rpt-contain_sf"/>
</dbReference>
<evidence type="ECO:0000256" key="8">
    <source>
        <dbReference type="ARBA" id="ARBA00022737"/>
    </source>
</evidence>
<feature type="compositionally biased region" description="Acidic residues" evidence="23">
    <location>
        <begin position="784"/>
        <end position="795"/>
    </location>
</feature>
<evidence type="ECO:0000256" key="7">
    <source>
        <dbReference type="ARBA" id="ARBA00022618"/>
    </source>
</evidence>
<dbReference type="GeneTree" id="ENSGT00390000015123"/>
<proteinExistence type="inferred from homology"/>
<keyword evidence="14" id="KW-0131">Cell cycle</keyword>
<evidence type="ECO:0000256" key="16">
    <source>
        <dbReference type="ARBA" id="ARBA00038349"/>
    </source>
</evidence>
<evidence type="ECO:0000256" key="14">
    <source>
        <dbReference type="ARBA" id="ARBA00023306"/>
    </source>
</evidence>
<dbReference type="Gene3D" id="1.25.40.20">
    <property type="entry name" value="Ankyrin repeat-containing domain"/>
    <property type="match status" value="1"/>
</dbReference>
<dbReference type="Ensembl" id="ENSAPLT00000021417.1">
    <property type="protein sequence ID" value="ENSAPLP00000029048.1"/>
    <property type="gene ID" value="ENSAPLG00000009018.2"/>
</dbReference>
<keyword evidence="4" id="KW-0158">Chromosome</keyword>
<dbReference type="GO" id="GO:0019901">
    <property type="term" value="F:protein kinase binding"/>
    <property type="evidence" value="ECO:0007669"/>
    <property type="project" value="Ensembl"/>
</dbReference>
<dbReference type="GO" id="GO:0030496">
    <property type="term" value="C:midbody"/>
    <property type="evidence" value="ECO:0007669"/>
    <property type="project" value="UniProtKB-SubCell"/>
</dbReference>
<dbReference type="GO" id="GO:1990830">
    <property type="term" value="P:cellular response to leukemia inhibitory factor"/>
    <property type="evidence" value="ECO:0007669"/>
    <property type="project" value="Ensembl"/>
</dbReference>
<dbReference type="GO" id="GO:0051301">
    <property type="term" value="P:cell division"/>
    <property type="evidence" value="ECO:0007669"/>
    <property type="project" value="UniProtKB-KW"/>
</dbReference>
<feature type="compositionally biased region" description="Basic and acidic residues" evidence="23">
    <location>
        <begin position="1280"/>
        <end position="1292"/>
    </location>
</feature>
<sequence>MFVERDFGLRYVDVAFRVWKALSGANAASTAPKSKNTSEEQGRCWFVCTASSVSHKPRENAYHCRLRGFISVLSVFWVTAGGCTSRKPWGCNMVPEEGAATAQSQLLVCRKRGLGTTRGDSPEAQMHECVRQGNCVKVKKLLKKGTFVDAVNSMGQTPLFTAALLGLGKIVDVLLDYGSDPNHRCYDGSTPVHAGAFSGNQWILSKLLDEGGDLRVHDKDGKNPQCWAMSAEKESSAQMLEFIQRCTFHMQAAIQNFPCDQLRKVCSSKALVCSPSRFGGLVQGNVDSPLGRFLKGGANAGRNIYSFGFGKFYLAGSRHLGYLASLPIIGEREVVQADDEPTFSYHVGPCMIMTNLMWGSSRVTVKELSFEPHQNCSKLCLADLLIAEQEHSSKLRHPHLLQLMSVCLSSDLEKIRLVYERVNFGSLYSILHERRTEFPVLRMETILHVLLQINDALRFLHSRGFIHRSITSHAIQIVSSGEAKLCNMEYMIESKDGGEHSDLTRIPVPVQLFKWCSPEVILEKAVTVKSDIYSFCTVMQEALTETLPWKGVEDSVIKQLIKSGQHLEADVRLPIPYYGIVKSGLEPKQKNRSMNLQDIQYILKNDLKDLTKSQTGHTDEMSKVQRPAVFADINICLASAFSYQKRTLGLHEEEVTEADSSPAPRYSLIPEENNALVDYEASSNLQPVAQEKNHDIDSEVQATCSVSDVDDSLCSFEMNEIFASYPESQEDFLEEGAGVGQTLKDKEKQQKVKDKPALRDLFVSPGASCEEKPASEEGSFSDSVTEDTTEEEEGASEVSDLCLLAQVRGDAGRRMSGPSPDEQHISKCVLNLKIIQSMLQQAADSLCRTELKLDKFIANERQNKLLQEMGMYQVSKQTFNDRHWNRSDDIYENTNNPFSGANIFLWKAIGPPSSDYIPPLVTREARGGLGGNGFQAFSKAAEEMQAAQNEKWKSFHQMRKSKNENNQHDLSFSGVKSLDNQEGLDREHLLPRVSVRCKNKFNLQCQRGSDSHSAASGSEEERWCYPKSASEIYSTKISEERRMRQPEWRNEVKQMAKRVASGQLELISTNPTSECTSESETESIEEAFQHVAIRVQKSRDQQRERWRAGDNVEPWDVGCEDRSASEESDLESMFISSGGRSCQSPSQYEQAGSGITIPKSSVIPQQAEILSRGHSRELPCSHTSSADMSEEFLTPDYFLPPTAQGNTDLETSNLGDKLEDRCDGLLQRRKSEDAGSGIQVSGGKILFCSTAAQNSGNNTLGVNQLSHMPVASGEAAQELISREPQEDSKEKDISVTDIQDLSSIPCEEENYYKNINCKTPRVSHAPTSVSTPLRSEEEKPVAFKKYQHGHEVALDSSSLSCQEVSAVSRTFTTAYEERRSTENTSTPVEVRSSGLNEPDGLSAVASSLRSTRKASALSQAPNHFIDDLPPPAQELLDEIEYLKQQDSITQDFEEKGLFDCGMQINVAGQIKMEDRDTKKEIDQNEKRDHSVLTKEAFNLAEETERAHSTLDDVLERILHAVPADEEIQEQPQGHALGAASLKDPEDLRRKKGVEEGGAEAGSSEPEGCAGSSEGWQPRCFSASRFKDLSFLDLYAHPEDQKFHLRKRLSLPSPFRIIVLDQSSCPT</sequence>
<protein>
    <recommendedName>
        <fullName evidence="19">Inactive serine/threonine-protein kinase TEX14</fullName>
    </recommendedName>
    <alternativeName>
        <fullName evidence="21">Testis-expressed sequence 14</fullName>
    </alternativeName>
    <alternativeName>
        <fullName evidence="20">Testis-expressed sequence 14 protein</fullName>
    </alternativeName>
</protein>
<dbReference type="SMART" id="SM00248">
    <property type="entry name" value="ANK"/>
    <property type="match status" value="3"/>
</dbReference>
<evidence type="ECO:0000256" key="18">
    <source>
        <dbReference type="ARBA" id="ARBA00066020"/>
    </source>
</evidence>
<comment type="function">
    <text evidence="17">Required both for the formation of intercellular bridges during meiosis and for kinetochore-microtubule attachment during mitosis. Intercellular bridges are evolutionarily conserved structures that connect differentiating germ cells and are required for spermatogenesis and male fertility. Acts by promoting the conversion of midbodies into intercellular bridges via its interaction with CEP55: interaction with CEP55 inhibits the interaction between CEP55 and PDCD6IP/ALIX and TSG101, blocking cell abscission and leading to transform midbodies into intercellular bridges. Also plays a role during mitosis: recruited to kinetochores by PLK1 during early mitosis and regulates the maturation of the outer kinetochores and microtubule attachment. Has no protein kinase activity in vitro.</text>
</comment>
<dbReference type="GO" id="GO:0045171">
    <property type="term" value="C:intercellular bridge"/>
    <property type="evidence" value="ECO:0007669"/>
    <property type="project" value="Ensembl"/>
</dbReference>
<dbReference type="SUPFAM" id="SSF48403">
    <property type="entry name" value="Ankyrin repeat"/>
    <property type="match status" value="1"/>
</dbReference>
<evidence type="ECO:0000256" key="12">
    <source>
        <dbReference type="ARBA" id="ARBA00022840"/>
    </source>
</evidence>
<keyword evidence="12" id="KW-0067">ATP-binding</keyword>
<dbReference type="Gene3D" id="1.10.510.10">
    <property type="entry name" value="Transferase(Phosphotransferase) domain 1"/>
    <property type="match status" value="1"/>
</dbReference>
<comment type="subunit">
    <text evidence="18">Interacts with KIF23 and RBM44. Interacts with CEP55; inhibiting interaction between CEP55 and PDCD6IP/ALIX and TSG101.</text>
</comment>
<evidence type="ECO:0000256" key="11">
    <source>
        <dbReference type="ARBA" id="ARBA00022838"/>
    </source>
</evidence>
<dbReference type="GO" id="GO:0008608">
    <property type="term" value="P:attachment of spindle microtubules to kinetochore"/>
    <property type="evidence" value="ECO:0007669"/>
    <property type="project" value="Ensembl"/>
</dbReference>
<dbReference type="GO" id="GO:0004672">
    <property type="term" value="F:protein kinase activity"/>
    <property type="evidence" value="ECO:0007669"/>
    <property type="project" value="InterPro"/>
</dbReference>
<evidence type="ECO:0000256" key="10">
    <source>
        <dbReference type="ARBA" id="ARBA00022776"/>
    </source>
</evidence>
<dbReference type="GO" id="GO:0005524">
    <property type="term" value="F:ATP binding"/>
    <property type="evidence" value="ECO:0007669"/>
    <property type="project" value="UniProtKB-KW"/>
</dbReference>
<dbReference type="InterPro" id="IPR002110">
    <property type="entry name" value="Ankyrin_rpt"/>
</dbReference>
<dbReference type="Proteomes" id="UP000016666">
    <property type="component" value="Chromosome 20"/>
</dbReference>
<dbReference type="PANTHER" id="PTHR23060:SF3">
    <property type="entry name" value="TESTIS EXPRESSED 14, INTERCELLULAR BRIDGE FORMING FACTOR"/>
    <property type="match status" value="1"/>
</dbReference>
<comment type="subcellular location">
    <subcellularLocation>
        <location evidence="3">Chromosome</location>
        <location evidence="3">Centromere</location>
        <location evidence="3">Kinetochore</location>
    </subcellularLocation>
    <subcellularLocation>
        <location evidence="2">Cytoplasm</location>
    </subcellularLocation>
    <subcellularLocation>
        <location evidence="1">Midbody</location>
    </subcellularLocation>
</comment>
<reference evidence="25" key="3">
    <citation type="submission" date="2025-09" db="UniProtKB">
        <authorList>
            <consortium name="Ensembl"/>
        </authorList>
    </citation>
    <scope>IDENTIFICATION</scope>
</reference>
<gene>
    <name evidence="25" type="primary">TEX14</name>
</gene>
<reference evidence="25" key="2">
    <citation type="submission" date="2025-08" db="UniProtKB">
        <authorList>
            <consortium name="Ensembl"/>
        </authorList>
    </citation>
    <scope>IDENTIFICATION</scope>
</reference>
<keyword evidence="26" id="KW-1185">Reference proteome</keyword>
<dbReference type="InterPro" id="IPR000719">
    <property type="entry name" value="Prot_kinase_dom"/>
</dbReference>
<evidence type="ECO:0000313" key="25">
    <source>
        <dbReference type="Ensembl" id="ENSAPLP00000029048.1"/>
    </source>
</evidence>
<evidence type="ECO:0000256" key="3">
    <source>
        <dbReference type="ARBA" id="ARBA00004629"/>
    </source>
</evidence>
<evidence type="ECO:0000256" key="17">
    <source>
        <dbReference type="ARBA" id="ARBA00057673"/>
    </source>
</evidence>
<organism evidence="25 26">
    <name type="scientific">Anas platyrhynchos platyrhynchos</name>
    <name type="common">Northern mallard</name>
    <dbReference type="NCBI Taxonomy" id="8840"/>
    <lineage>
        <taxon>Eukaryota</taxon>
        <taxon>Metazoa</taxon>
        <taxon>Chordata</taxon>
        <taxon>Craniata</taxon>
        <taxon>Vertebrata</taxon>
        <taxon>Euteleostomi</taxon>
        <taxon>Archelosauria</taxon>
        <taxon>Archosauria</taxon>
        <taxon>Dinosauria</taxon>
        <taxon>Saurischia</taxon>
        <taxon>Theropoda</taxon>
        <taxon>Coelurosauria</taxon>
        <taxon>Aves</taxon>
        <taxon>Neognathae</taxon>
        <taxon>Galloanserae</taxon>
        <taxon>Anseriformes</taxon>
        <taxon>Anatidae</taxon>
        <taxon>Anatinae</taxon>
        <taxon>Anas</taxon>
    </lineage>
</organism>
<evidence type="ECO:0000259" key="24">
    <source>
        <dbReference type="PROSITE" id="PS50011"/>
    </source>
</evidence>
<evidence type="ECO:0000313" key="26">
    <source>
        <dbReference type="Proteomes" id="UP000016666"/>
    </source>
</evidence>